<dbReference type="EMBL" id="JAWLNX010000039">
    <property type="protein sequence ID" value="MEB3372207.1"/>
    <property type="molecule type" value="Genomic_DNA"/>
</dbReference>
<gene>
    <name evidence="4" type="ORF">R4I43_32890</name>
</gene>
<protein>
    <submittedName>
        <fullName evidence="4">Helix-turn-helix domain-containing protein</fullName>
    </submittedName>
</protein>
<evidence type="ECO:0000256" key="1">
    <source>
        <dbReference type="ARBA" id="ARBA00023015"/>
    </source>
</evidence>
<dbReference type="RefSeq" id="WP_324269624.1">
    <property type="nucleotide sequence ID" value="NZ_JAWLNX010000039.1"/>
</dbReference>
<evidence type="ECO:0000259" key="3">
    <source>
        <dbReference type="PROSITE" id="PS01124"/>
    </source>
</evidence>
<dbReference type="InterPro" id="IPR018060">
    <property type="entry name" value="HTH_AraC"/>
</dbReference>
<sequence length="74" mass="8201">MRTISRLFTTETGMTFAQWRTRVRIRAALAHLSAGASVGTAARAVGYRKPAAFAETFHRLTGQHPGVYRSRPAR</sequence>
<dbReference type="Gene3D" id="1.10.10.60">
    <property type="entry name" value="Homeodomain-like"/>
    <property type="match status" value="1"/>
</dbReference>
<dbReference type="PANTHER" id="PTHR11019">
    <property type="entry name" value="HTH-TYPE TRANSCRIPTIONAL REGULATOR NIMR"/>
    <property type="match status" value="1"/>
</dbReference>
<keyword evidence="1" id="KW-0805">Transcription regulation</keyword>
<feature type="domain" description="HTH araC/xylS-type" evidence="3">
    <location>
        <begin position="1"/>
        <end position="71"/>
    </location>
</feature>
<keyword evidence="5" id="KW-1185">Reference proteome</keyword>
<dbReference type="SUPFAM" id="SSF46689">
    <property type="entry name" value="Homeodomain-like"/>
    <property type="match status" value="1"/>
</dbReference>
<dbReference type="SMART" id="SM00342">
    <property type="entry name" value="HTH_ARAC"/>
    <property type="match status" value="1"/>
</dbReference>
<evidence type="ECO:0000313" key="4">
    <source>
        <dbReference type="EMBL" id="MEB3372207.1"/>
    </source>
</evidence>
<dbReference type="InterPro" id="IPR009057">
    <property type="entry name" value="Homeodomain-like_sf"/>
</dbReference>
<dbReference type="PANTHER" id="PTHR11019:SF159">
    <property type="entry name" value="TRANSCRIPTIONAL REGULATOR-RELATED"/>
    <property type="match status" value="1"/>
</dbReference>
<proteinExistence type="predicted"/>
<comment type="caution">
    <text evidence="4">The sequence shown here is derived from an EMBL/GenBank/DDBJ whole genome shotgun (WGS) entry which is preliminary data.</text>
</comment>
<accession>A0ABU6AKZ3</accession>
<organism evidence="4 5">
    <name type="scientific">Saccharopolyspora mangrovi</name>
    <dbReference type="NCBI Taxonomy" id="3082379"/>
    <lineage>
        <taxon>Bacteria</taxon>
        <taxon>Bacillati</taxon>
        <taxon>Actinomycetota</taxon>
        <taxon>Actinomycetes</taxon>
        <taxon>Pseudonocardiales</taxon>
        <taxon>Pseudonocardiaceae</taxon>
        <taxon>Saccharopolyspora</taxon>
    </lineage>
</organism>
<keyword evidence="2" id="KW-0804">Transcription</keyword>
<dbReference type="Pfam" id="PF12833">
    <property type="entry name" value="HTH_18"/>
    <property type="match status" value="1"/>
</dbReference>
<dbReference type="PROSITE" id="PS01124">
    <property type="entry name" value="HTH_ARAC_FAMILY_2"/>
    <property type="match status" value="1"/>
</dbReference>
<evidence type="ECO:0000313" key="5">
    <source>
        <dbReference type="Proteomes" id="UP001327093"/>
    </source>
</evidence>
<name>A0ABU6AKZ3_9PSEU</name>
<dbReference type="Proteomes" id="UP001327093">
    <property type="component" value="Unassembled WGS sequence"/>
</dbReference>
<reference evidence="4 5" key="1">
    <citation type="submission" date="2023-10" db="EMBL/GenBank/DDBJ databases">
        <title>Saccharopolyspora sp. nov., isolated from mangrove soil.</title>
        <authorList>
            <person name="Lu Y."/>
            <person name="Liu W."/>
        </authorList>
    </citation>
    <scope>NUCLEOTIDE SEQUENCE [LARGE SCALE GENOMIC DNA]</scope>
    <source>
        <strain evidence="4 5">S2-29</strain>
    </source>
</reference>
<evidence type="ECO:0000256" key="2">
    <source>
        <dbReference type="ARBA" id="ARBA00023163"/>
    </source>
</evidence>